<dbReference type="AlphaFoldDB" id="A0A9D4S7T8"/>
<evidence type="ECO:0000313" key="1">
    <source>
        <dbReference type="EMBL" id="KAH3895829.1"/>
    </source>
</evidence>
<sequence length="60" mass="7091">MLTCFECFYLDYAIHFHGNPFVAMTNRHLFAPTFTRHVAKQPRRVDLDVPDFDLFQTLAD</sequence>
<organism evidence="1 2">
    <name type="scientific">Dreissena polymorpha</name>
    <name type="common">Zebra mussel</name>
    <name type="synonym">Mytilus polymorpha</name>
    <dbReference type="NCBI Taxonomy" id="45954"/>
    <lineage>
        <taxon>Eukaryota</taxon>
        <taxon>Metazoa</taxon>
        <taxon>Spiralia</taxon>
        <taxon>Lophotrochozoa</taxon>
        <taxon>Mollusca</taxon>
        <taxon>Bivalvia</taxon>
        <taxon>Autobranchia</taxon>
        <taxon>Heteroconchia</taxon>
        <taxon>Euheterodonta</taxon>
        <taxon>Imparidentia</taxon>
        <taxon>Neoheterodontei</taxon>
        <taxon>Myida</taxon>
        <taxon>Dreissenoidea</taxon>
        <taxon>Dreissenidae</taxon>
        <taxon>Dreissena</taxon>
    </lineage>
</organism>
<keyword evidence="2" id="KW-1185">Reference proteome</keyword>
<proteinExistence type="predicted"/>
<evidence type="ECO:0000313" key="2">
    <source>
        <dbReference type="Proteomes" id="UP000828390"/>
    </source>
</evidence>
<protein>
    <submittedName>
        <fullName evidence="1">Uncharacterized protein</fullName>
    </submittedName>
</protein>
<gene>
    <name evidence="1" type="ORF">DPMN_019996</name>
</gene>
<dbReference type="Proteomes" id="UP000828390">
    <property type="component" value="Unassembled WGS sequence"/>
</dbReference>
<dbReference type="EMBL" id="JAIWYP010000001">
    <property type="protein sequence ID" value="KAH3895829.1"/>
    <property type="molecule type" value="Genomic_DNA"/>
</dbReference>
<accession>A0A9D4S7T8</accession>
<name>A0A9D4S7T8_DREPO</name>
<reference evidence="1" key="1">
    <citation type="journal article" date="2019" name="bioRxiv">
        <title>The Genome of the Zebra Mussel, Dreissena polymorpha: A Resource for Invasive Species Research.</title>
        <authorList>
            <person name="McCartney M.A."/>
            <person name="Auch B."/>
            <person name="Kono T."/>
            <person name="Mallez S."/>
            <person name="Zhang Y."/>
            <person name="Obille A."/>
            <person name="Becker A."/>
            <person name="Abrahante J.E."/>
            <person name="Garbe J."/>
            <person name="Badalamenti J.P."/>
            <person name="Herman A."/>
            <person name="Mangelson H."/>
            <person name="Liachko I."/>
            <person name="Sullivan S."/>
            <person name="Sone E.D."/>
            <person name="Koren S."/>
            <person name="Silverstein K.A.T."/>
            <person name="Beckman K.B."/>
            <person name="Gohl D.M."/>
        </authorList>
    </citation>
    <scope>NUCLEOTIDE SEQUENCE</scope>
    <source>
        <strain evidence="1">Duluth1</strain>
        <tissue evidence="1">Whole animal</tissue>
    </source>
</reference>
<reference evidence="1" key="2">
    <citation type="submission" date="2020-11" db="EMBL/GenBank/DDBJ databases">
        <authorList>
            <person name="McCartney M.A."/>
            <person name="Auch B."/>
            <person name="Kono T."/>
            <person name="Mallez S."/>
            <person name="Becker A."/>
            <person name="Gohl D.M."/>
            <person name="Silverstein K.A.T."/>
            <person name="Koren S."/>
            <person name="Bechman K.B."/>
            <person name="Herman A."/>
            <person name="Abrahante J.E."/>
            <person name="Garbe J."/>
        </authorList>
    </citation>
    <scope>NUCLEOTIDE SEQUENCE</scope>
    <source>
        <strain evidence="1">Duluth1</strain>
        <tissue evidence="1">Whole animal</tissue>
    </source>
</reference>
<comment type="caution">
    <text evidence="1">The sequence shown here is derived from an EMBL/GenBank/DDBJ whole genome shotgun (WGS) entry which is preliminary data.</text>
</comment>